<dbReference type="InterPro" id="IPR036097">
    <property type="entry name" value="HisK_dim/P_sf"/>
</dbReference>
<feature type="transmembrane region" description="Helical" evidence="13">
    <location>
        <begin position="64"/>
        <end position="82"/>
    </location>
</feature>
<dbReference type="Gene3D" id="1.20.1730.10">
    <property type="entry name" value="Sodium/glucose cotransporter"/>
    <property type="match status" value="1"/>
</dbReference>
<comment type="subcellular location">
    <subcellularLocation>
        <location evidence="2">Membrane</location>
        <topology evidence="2">Multi-pass membrane protein</topology>
    </subcellularLocation>
</comment>
<feature type="transmembrane region" description="Helical" evidence="13">
    <location>
        <begin position="242"/>
        <end position="260"/>
    </location>
</feature>
<dbReference type="Gene3D" id="3.40.50.2300">
    <property type="match status" value="1"/>
</dbReference>
<dbReference type="PANTHER" id="PTHR43047">
    <property type="entry name" value="TWO-COMPONENT HISTIDINE PROTEIN KINASE"/>
    <property type="match status" value="1"/>
</dbReference>
<keyword evidence="10 13" id="KW-0472">Membrane</keyword>
<dbReference type="InterPro" id="IPR001789">
    <property type="entry name" value="Sig_transdc_resp-reg_receiver"/>
</dbReference>
<comment type="catalytic activity">
    <reaction evidence="1">
        <text>ATP + protein L-histidine = ADP + protein N-phospho-L-histidine.</text>
        <dbReference type="EC" id="2.7.13.3"/>
    </reaction>
</comment>
<dbReference type="SUPFAM" id="SSF47384">
    <property type="entry name" value="Homodimeric domain of signal transducing histidine kinase"/>
    <property type="match status" value="1"/>
</dbReference>
<keyword evidence="12" id="KW-0175">Coiled coil</keyword>
<dbReference type="InterPro" id="IPR038377">
    <property type="entry name" value="Na/Glc_symporter_sf"/>
</dbReference>
<dbReference type="EC" id="2.7.13.3" evidence="4"/>
<dbReference type="InterPro" id="IPR035965">
    <property type="entry name" value="PAS-like_dom_sf"/>
</dbReference>
<dbReference type="PROSITE" id="PS50283">
    <property type="entry name" value="NA_SOLUT_SYMP_3"/>
    <property type="match status" value="1"/>
</dbReference>
<feature type="transmembrane region" description="Helical" evidence="13">
    <location>
        <begin position="281"/>
        <end position="305"/>
    </location>
</feature>
<dbReference type="Pfam" id="PF00512">
    <property type="entry name" value="HisKA"/>
    <property type="match status" value="1"/>
</dbReference>
<evidence type="ECO:0000256" key="13">
    <source>
        <dbReference type="SAM" id="Phobius"/>
    </source>
</evidence>
<evidence type="ECO:0000256" key="5">
    <source>
        <dbReference type="ARBA" id="ARBA00022553"/>
    </source>
</evidence>
<feature type="transmembrane region" description="Helical" evidence="13">
    <location>
        <begin position="113"/>
        <end position="132"/>
    </location>
</feature>
<sequence>MPGWLIAIILLGYIVLLFTIAWLGDRREIVASSKTAAWVYGLSLAVYCTAWSFFGAVGQASEDLWSFLPIYLGPLILFWVFWKLPKRLVETGKAMHSGSIADFLANRYGKDSALGLIVTGVCLLIILPYIALQLKGMVVGYGLLTNGFGPPVATSAQAPLALVISLMLALFTILFGARHADVTEHHRGIMMAIAFESLVKLLAFVLVGCWVIWGMQDGPMALLEEAQYSASVRPLLEKESSIGDLLIHTMVAMLAFLCLPRQFQVMVVENRNRHHLSLARWVFSGYIVIVALLAAPLAIAGKLMLPASIPADGYVISLPLFDGQPFLALIAFIGGASAATGMVIVATMALSVMINHELLLPMMLKKRRLAGVSHQLLNLRRASMVVILLLAWLLFCFLDDQQSLGQLGMIAFVAAAQLSPALVGGLFWRQGNRAGVYCGLIPGLLIWLVALVLPAMGLANTDWLEGSAQLVGLESSLSVSMLLSLGVNALGYSIGSLVFPASLQERRQALKFCDPSLADIGNGEAQEIEVSSLEQLMKRFLGRDRSEKVMAELIELPATSRLERAERLLAGVVGRVSARLLLDSILVGRRLRHDEMELLLDEASEQVRFSRQVLHGALENINQGISVVDSDLRLVAWNRRYLELFNYPSELVQVGTHVQDLIRFNADRGLCGPGENQEHVTKRIGYMLQGRMHRSERIRPDGRVIEIQGTPLPDGGFVMTFTDISVFRQVERALKSTNETLEQRVDTRTRELEKVNEMLLRARNEAEKANQSKGRFLAAISHDLVQPLNASRLFLDSLKMQLGPSSPQVLDQLDQSLNAGEDMLRDLLEISRLESGKIEPRIEAIAADEFLGGLVSEFQLLAKEAEMELHWVKSSLVFSSDPRLLRRILQNFLTNSLRYAKHKKLLLGCKRRGDQLEILVCDNGPGIPEGRRDEIFAEFCRLGAGGEGLGLGLAIAKGFSQILEHPLHLVSRPNRYTAFSIQVPLTQHKVIPKFKPVTHYAGQDVPLRILCIDNELSILSGLDQLLTGWGHRVRLAADQQQMQQQLADGWQPQLVLADYHLNDGDTGLNLFNQIRQQWPQIPGIVISADHSELVRKEILNSGLKYLPKPVRPAALRALLRNYAASSDG</sequence>
<dbReference type="RefSeq" id="WP_133245614.1">
    <property type="nucleotide sequence ID" value="NZ_CAWNYD010000010.1"/>
</dbReference>
<reference evidence="16 17" key="1">
    <citation type="submission" date="2018-04" db="EMBL/GenBank/DDBJ databases">
        <title>Thalassorhabdus spongiae gen. nov., sp. nov., isolated from a marine sponge in South-West Iceland.</title>
        <authorList>
            <person name="Knobloch S."/>
            <person name="Daussin A."/>
            <person name="Johannsson R."/>
            <person name="Marteinsson V.T."/>
        </authorList>
    </citation>
    <scope>NUCLEOTIDE SEQUENCE [LARGE SCALE GENOMIC DNA]</scope>
    <source>
        <strain evidence="16 17">Hp12</strain>
    </source>
</reference>
<dbReference type="OrthoDB" id="9764438at2"/>
<dbReference type="SUPFAM" id="SSF52172">
    <property type="entry name" value="CheY-like"/>
    <property type="match status" value="1"/>
</dbReference>
<name>A0A2V1GSL5_9GAMM</name>
<evidence type="ECO:0000259" key="15">
    <source>
        <dbReference type="PROSITE" id="PS50110"/>
    </source>
</evidence>
<dbReference type="InterPro" id="IPR005467">
    <property type="entry name" value="His_kinase_dom"/>
</dbReference>
<keyword evidence="6" id="KW-0808">Transferase</keyword>
<dbReference type="CDD" id="cd00075">
    <property type="entry name" value="HATPase"/>
    <property type="match status" value="1"/>
</dbReference>
<feature type="domain" description="Response regulatory" evidence="15">
    <location>
        <begin position="1008"/>
        <end position="1123"/>
    </location>
</feature>
<comment type="similarity">
    <text evidence="3">Belongs to the sodium:solute symporter (SSF) (TC 2.A.21) family.</text>
</comment>
<evidence type="ECO:0000256" key="8">
    <source>
        <dbReference type="ARBA" id="ARBA00022777"/>
    </source>
</evidence>
<keyword evidence="8 16" id="KW-0418">Kinase</keyword>
<evidence type="ECO:0000256" key="2">
    <source>
        <dbReference type="ARBA" id="ARBA00004141"/>
    </source>
</evidence>
<dbReference type="GO" id="GO:0005886">
    <property type="term" value="C:plasma membrane"/>
    <property type="evidence" value="ECO:0007669"/>
    <property type="project" value="TreeGrafter"/>
</dbReference>
<dbReference type="PRINTS" id="PR00344">
    <property type="entry name" value="BCTRLSENSOR"/>
</dbReference>
<dbReference type="FunFam" id="1.10.287.130:FF:000063">
    <property type="entry name" value="Hybrid sensor histidine kinase/response regulator"/>
    <property type="match status" value="1"/>
</dbReference>
<evidence type="ECO:0000256" key="12">
    <source>
        <dbReference type="SAM" id="Coils"/>
    </source>
</evidence>
<evidence type="ECO:0000256" key="3">
    <source>
        <dbReference type="ARBA" id="ARBA00006434"/>
    </source>
</evidence>
<dbReference type="Pfam" id="PF02518">
    <property type="entry name" value="HATPase_c"/>
    <property type="match status" value="1"/>
</dbReference>
<evidence type="ECO:0000256" key="6">
    <source>
        <dbReference type="ARBA" id="ARBA00022679"/>
    </source>
</evidence>
<dbReference type="PROSITE" id="PS50110">
    <property type="entry name" value="RESPONSE_REGULATORY"/>
    <property type="match status" value="1"/>
</dbReference>
<feature type="transmembrane region" description="Helical" evidence="13">
    <location>
        <begin position="376"/>
        <end position="395"/>
    </location>
</feature>
<dbReference type="InterPro" id="IPR003594">
    <property type="entry name" value="HATPase_dom"/>
</dbReference>
<dbReference type="Pfam" id="PF12860">
    <property type="entry name" value="PAS_7"/>
    <property type="match status" value="1"/>
</dbReference>
<comment type="caution">
    <text evidence="16">The sequence shown here is derived from an EMBL/GenBank/DDBJ whole genome shotgun (WGS) entry which is preliminary data.</text>
</comment>
<dbReference type="CDD" id="cd10322">
    <property type="entry name" value="SLC5sbd"/>
    <property type="match status" value="1"/>
</dbReference>
<evidence type="ECO:0000256" key="11">
    <source>
        <dbReference type="PROSITE-ProRule" id="PRU00169"/>
    </source>
</evidence>
<dbReference type="PROSITE" id="PS50109">
    <property type="entry name" value="HIS_KIN"/>
    <property type="match status" value="1"/>
</dbReference>
<evidence type="ECO:0000256" key="4">
    <source>
        <dbReference type="ARBA" id="ARBA00012438"/>
    </source>
</evidence>
<dbReference type="SUPFAM" id="SSF55785">
    <property type="entry name" value="PYP-like sensor domain (PAS domain)"/>
    <property type="match status" value="1"/>
</dbReference>
<feature type="domain" description="Histidine kinase" evidence="14">
    <location>
        <begin position="779"/>
        <end position="987"/>
    </location>
</feature>
<dbReference type="SUPFAM" id="SSF55874">
    <property type="entry name" value="ATPase domain of HSP90 chaperone/DNA topoisomerase II/histidine kinase"/>
    <property type="match status" value="1"/>
</dbReference>
<dbReference type="Gene3D" id="3.30.450.20">
    <property type="entry name" value="PAS domain"/>
    <property type="match status" value="1"/>
</dbReference>
<dbReference type="SMART" id="SM00388">
    <property type="entry name" value="HisKA"/>
    <property type="match status" value="1"/>
</dbReference>
<feature type="transmembrane region" description="Helical" evidence="13">
    <location>
        <begin position="36"/>
        <end position="58"/>
    </location>
</feature>
<dbReference type="InterPro" id="IPR011006">
    <property type="entry name" value="CheY-like_superfamily"/>
</dbReference>
<keyword evidence="5 11" id="KW-0597">Phosphoprotein</keyword>
<feature type="modified residue" description="4-aspartylphosphate" evidence="11">
    <location>
        <position position="1058"/>
    </location>
</feature>
<dbReference type="CDD" id="cd00130">
    <property type="entry name" value="PAS"/>
    <property type="match status" value="1"/>
</dbReference>
<organism evidence="16 17">
    <name type="scientific">Pelagibaculum spongiae</name>
    <dbReference type="NCBI Taxonomy" id="2080658"/>
    <lineage>
        <taxon>Bacteria</taxon>
        <taxon>Pseudomonadati</taxon>
        <taxon>Pseudomonadota</taxon>
        <taxon>Gammaproteobacteria</taxon>
        <taxon>Oceanospirillales</taxon>
        <taxon>Pelagibaculum</taxon>
    </lineage>
</organism>
<dbReference type="Pfam" id="PF00072">
    <property type="entry name" value="Response_reg"/>
    <property type="match status" value="1"/>
</dbReference>
<dbReference type="CDD" id="cd00082">
    <property type="entry name" value="HisKA"/>
    <property type="match status" value="1"/>
</dbReference>
<dbReference type="CDD" id="cd00156">
    <property type="entry name" value="REC"/>
    <property type="match status" value="1"/>
</dbReference>
<feature type="transmembrane region" description="Helical" evidence="13">
    <location>
        <begin position="152"/>
        <end position="177"/>
    </location>
</feature>
<dbReference type="Proteomes" id="UP000244906">
    <property type="component" value="Unassembled WGS sequence"/>
</dbReference>
<feature type="transmembrane region" description="Helical" evidence="13">
    <location>
        <begin position="407"/>
        <end position="428"/>
    </location>
</feature>
<feature type="coiled-coil region" evidence="12">
    <location>
        <begin position="738"/>
        <end position="772"/>
    </location>
</feature>
<evidence type="ECO:0000313" key="17">
    <source>
        <dbReference type="Proteomes" id="UP000244906"/>
    </source>
</evidence>
<dbReference type="SMART" id="SM00387">
    <property type="entry name" value="HATPase_c"/>
    <property type="match status" value="1"/>
</dbReference>
<evidence type="ECO:0000256" key="7">
    <source>
        <dbReference type="ARBA" id="ARBA00022692"/>
    </source>
</evidence>
<feature type="transmembrane region" description="Helical" evidence="13">
    <location>
        <begin position="325"/>
        <end position="355"/>
    </location>
</feature>
<dbReference type="InterPro" id="IPR001734">
    <property type="entry name" value="Na/solute_symporter"/>
</dbReference>
<dbReference type="InterPro" id="IPR000014">
    <property type="entry name" value="PAS"/>
</dbReference>
<evidence type="ECO:0000313" key="16">
    <source>
        <dbReference type="EMBL" id="PVZ65415.1"/>
    </source>
</evidence>
<evidence type="ECO:0000256" key="1">
    <source>
        <dbReference type="ARBA" id="ARBA00000085"/>
    </source>
</evidence>
<dbReference type="GO" id="GO:0022857">
    <property type="term" value="F:transmembrane transporter activity"/>
    <property type="evidence" value="ECO:0007669"/>
    <property type="project" value="InterPro"/>
</dbReference>
<feature type="transmembrane region" description="Helical" evidence="13">
    <location>
        <begin position="6"/>
        <end position="24"/>
    </location>
</feature>
<gene>
    <name evidence="16" type="ORF">DC094_18205</name>
</gene>
<dbReference type="InterPro" id="IPR004358">
    <property type="entry name" value="Sig_transdc_His_kin-like_C"/>
</dbReference>
<keyword evidence="7 13" id="KW-0812">Transmembrane</keyword>
<dbReference type="SMART" id="SM00448">
    <property type="entry name" value="REC"/>
    <property type="match status" value="1"/>
</dbReference>
<feature type="transmembrane region" description="Helical" evidence="13">
    <location>
        <begin position="189"/>
        <end position="213"/>
    </location>
</feature>
<evidence type="ECO:0000256" key="10">
    <source>
        <dbReference type="ARBA" id="ARBA00023136"/>
    </source>
</evidence>
<keyword evidence="9 13" id="KW-1133">Transmembrane helix</keyword>
<dbReference type="PANTHER" id="PTHR43047:SF9">
    <property type="entry name" value="HISTIDINE KINASE"/>
    <property type="match status" value="1"/>
</dbReference>
<keyword evidence="17" id="KW-1185">Reference proteome</keyword>
<evidence type="ECO:0000259" key="14">
    <source>
        <dbReference type="PROSITE" id="PS50109"/>
    </source>
</evidence>
<protein>
    <recommendedName>
        <fullName evidence="4">histidine kinase</fullName>
        <ecNumber evidence="4">2.7.13.3</ecNumber>
    </recommendedName>
</protein>
<dbReference type="EMBL" id="QDDL01000010">
    <property type="protein sequence ID" value="PVZ65415.1"/>
    <property type="molecule type" value="Genomic_DNA"/>
</dbReference>
<proteinExistence type="inferred from homology"/>
<dbReference type="InterPro" id="IPR036890">
    <property type="entry name" value="HATPase_C_sf"/>
</dbReference>
<dbReference type="GO" id="GO:0000155">
    <property type="term" value="F:phosphorelay sensor kinase activity"/>
    <property type="evidence" value="ECO:0007669"/>
    <property type="project" value="InterPro"/>
</dbReference>
<dbReference type="InterPro" id="IPR003661">
    <property type="entry name" value="HisK_dim/P_dom"/>
</dbReference>
<evidence type="ECO:0000256" key="9">
    <source>
        <dbReference type="ARBA" id="ARBA00022989"/>
    </source>
</evidence>
<dbReference type="AlphaFoldDB" id="A0A2V1GSL5"/>
<accession>A0A2V1GSL5</accession>
<feature type="transmembrane region" description="Helical" evidence="13">
    <location>
        <begin position="435"/>
        <end position="459"/>
    </location>
</feature>
<dbReference type="GO" id="GO:0009927">
    <property type="term" value="F:histidine phosphotransfer kinase activity"/>
    <property type="evidence" value="ECO:0007669"/>
    <property type="project" value="TreeGrafter"/>
</dbReference>
<dbReference type="Gene3D" id="1.10.287.130">
    <property type="match status" value="1"/>
</dbReference>
<dbReference type="Gene3D" id="3.30.565.10">
    <property type="entry name" value="Histidine kinase-like ATPase, C-terminal domain"/>
    <property type="match status" value="1"/>
</dbReference>